<gene>
    <name evidence="1" type="ORF">NVIE_005800</name>
</gene>
<evidence type="ECO:0000313" key="1">
    <source>
        <dbReference type="EMBL" id="AIC14782.1"/>
    </source>
</evidence>
<dbReference type="Proteomes" id="UP000027093">
    <property type="component" value="Chromosome"/>
</dbReference>
<reference evidence="1 2" key="1">
    <citation type="journal article" date="2014" name="Int. J. Syst. Evol. Microbiol.">
        <title>Nitrososphaera viennensis gen. nov., sp. nov., an aerobic and mesophilic, ammonia-oxidizing archaeon from soil and a member of the archaeal phylum Thaumarchaeota.</title>
        <authorList>
            <person name="Stieglmeier M."/>
            <person name="Klingl A."/>
            <person name="Alves R.J."/>
            <person name="Rittmann S.K."/>
            <person name="Melcher M."/>
            <person name="Leisch N."/>
            <person name="Schleper C."/>
        </authorList>
    </citation>
    <scope>NUCLEOTIDE SEQUENCE [LARGE SCALE GENOMIC DNA]</scope>
    <source>
        <strain evidence="1">EN76</strain>
    </source>
</reference>
<proteinExistence type="predicted"/>
<dbReference type="EMBL" id="CP007536">
    <property type="protein sequence ID" value="AIC14782.1"/>
    <property type="molecule type" value="Genomic_DNA"/>
</dbReference>
<dbReference type="HOGENOM" id="CLU_1623513_0_0_2"/>
<organism evidence="1 2">
    <name type="scientific">Nitrososphaera viennensis EN76</name>
    <dbReference type="NCBI Taxonomy" id="926571"/>
    <lineage>
        <taxon>Archaea</taxon>
        <taxon>Nitrososphaerota</taxon>
        <taxon>Nitrososphaeria</taxon>
        <taxon>Nitrososphaerales</taxon>
        <taxon>Nitrososphaeraceae</taxon>
        <taxon>Nitrososphaera</taxon>
    </lineage>
</organism>
<sequence>MPPSRNLLIVACAVGVASVIAAIFLSNPGNAAKEPFVNVTIEGLKETYKVGEPVDFVVKVEGYGCDTGFPSVVITKADSQMQQQQPVWSRFEIRHFPANVSCELVDLYKVRHIGDVTKYNNDEQERMRTMGSVPIILNEGKYIVAVERITPTLTKEFSVVSTG</sequence>
<dbReference type="STRING" id="926571.NVIE_005800"/>
<protein>
    <submittedName>
        <fullName evidence="1">Uncharacterized protein</fullName>
    </submittedName>
</protein>
<keyword evidence="2" id="KW-1185">Reference proteome</keyword>
<name>A0A060HNK3_9ARCH</name>
<dbReference type="AlphaFoldDB" id="A0A060HNK3"/>
<dbReference type="KEGG" id="nvn:NVIE_005800"/>
<accession>A0A060HNK3</accession>
<evidence type="ECO:0000313" key="2">
    <source>
        <dbReference type="Proteomes" id="UP000027093"/>
    </source>
</evidence>